<dbReference type="EMBL" id="CP031163">
    <property type="protein sequence ID" value="AXH01002.1"/>
    <property type="molecule type" value="Genomic_DNA"/>
</dbReference>
<sequence>MRRLPALLLLALLPSCAPALLSPDPQARTIHGVRVSYQLAVDLPPGKVASAQRLGDRCLIRVHPEHANAFILAHELAHCLDQGRSKTFGNAGCVWRSYACDPAEGYADTYARLTYDRSGLRRDVLGWPGESPTTDLPPHPDEVTPEVIRQLQ</sequence>
<evidence type="ECO:0008006" key="4">
    <source>
        <dbReference type="Google" id="ProtNLM"/>
    </source>
</evidence>
<name>A0A345IMS9_9DEIO</name>
<dbReference type="RefSeq" id="WP_114673650.1">
    <property type="nucleotide sequence ID" value="NZ_CP031163.1"/>
</dbReference>
<proteinExistence type="predicted"/>
<geneLocation type="plasmid" evidence="3">
    <name>pdrdi</name>
</geneLocation>
<protein>
    <recommendedName>
        <fullName evidence="4">DUF4157 domain-containing protein</fullName>
    </recommendedName>
</protein>
<keyword evidence="1" id="KW-0732">Signal</keyword>
<dbReference type="AlphaFoldDB" id="A0A345IMS9"/>
<feature type="signal peptide" evidence="1">
    <location>
        <begin position="1"/>
        <end position="19"/>
    </location>
</feature>
<reference evidence="2 3" key="1">
    <citation type="submission" date="2018-07" db="EMBL/GenBank/DDBJ databases">
        <title>Complete Genome and Methylome Analysis of Deinococcus wulumuqiensis NEB 479.</title>
        <authorList>
            <person name="Fomenkov A."/>
            <person name="Luyten Y."/>
            <person name="Vincze T."/>
            <person name="Anton B.P."/>
            <person name="Clark T."/>
            <person name="Roberts R.J."/>
            <person name="Morgan R.D."/>
        </authorList>
    </citation>
    <scope>NUCLEOTIDE SEQUENCE [LARGE SCALE GENOMIC DNA]</scope>
    <source>
        <strain evidence="2 3">NEB 479</strain>
        <plasmid evidence="3">Plasmid pdrdi</plasmid>
    </source>
</reference>
<accession>A0A345IMS9</accession>
<keyword evidence="2" id="KW-0614">Plasmid</keyword>
<feature type="chain" id="PRO_5016633009" description="DUF4157 domain-containing protein" evidence="1">
    <location>
        <begin position="20"/>
        <end position="152"/>
    </location>
</feature>
<organism evidence="2 3">
    <name type="scientific">Deinococcus wulumuqiensis</name>
    <dbReference type="NCBI Taxonomy" id="980427"/>
    <lineage>
        <taxon>Bacteria</taxon>
        <taxon>Thermotogati</taxon>
        <taxon>Deinococcota</taxon>
        <taxon>Deinococci</taxon>
        <taxon>Deinococcales</taxon>
        <taxon>Deinococcaceae</taxon>
        <taxon>Deinococcus</taxon>
    </lineage>
</organism>
<dbReference type="KEGG" id="dwu:DVJ83_18055"/>
<dbReference type="Proteomes" id="UP000253744">
    <property type="component" value="Plasmid pDrdI"/>
</dbReference>
<evidence type="ECO:0000256" key="1">
    <source>
        <dbReference type="SAM" id="SignalP"/>
    </source>
</evidence>
<evidence type="ECO:0000313" key="2">
    <source>
        <dbReference type="EMBL" id="AXH01002.1"/>
    </source>
</evidence>
<gene>
    <name evidence="2" type="ORF">DVJ83_18055</name>
</gene>
<evidence type="ECO:0000313" key="3">
    <source>
        <dbReference type="Proteomes" id="UP000253744"/>
    </source>
</evidence>